<keyword evidence="5" id="KW-1003">Cell membrane</keyword>
<dbReference type="CDD" id="cd06186">
    <property type="entry name" value="NOX_Duox_like_FAD_NADP"/>
    <property type="match status" value="1"/>
</dbReference>
<evidence type="ECO:0000256" key="11">
    <source>
        <dbReference type="ARBA" id="ARBA00023136"/>
    </source>
</evidence>
<dbReference type="Pfam" id="PF01794">
    <property type="entry name" value="Ferric_reduct"/>
    <property type="match status" value="1"/>
</dbReference>
<evidence type="ECO:0000256" key="12">
    <source>
        <dbReference type="ARBA" id="ARBA00048483"/>
    </source>
</evidence>
<sequence>MALTVLHAGAFGFHLRDEATDEQHLFNIIASTTIFAAGCLGALTLTSLPCVRKISYELFLRTHQGLTIVSVYGIWQHIPKGQLVPQLYLIIGMGLFAVTLVSELAMLLYRNGIFSGNGCPRVLLSGTLVSNEKESTIKTPFKARLLLPRPVKVTAGQYINLWLPAVSFWSWTQTHPFTVTSWSQREQSVLELLIQPRKGLTDTIGRQLRTIGSDGYSSMALFSGPHGLGEPVDDYENVLLIANDSGLAAVLPYARKLIHGYNTCTSRIRRVHLVWQAEKREMAIAAQEQVNELLHDDMPDNGHMLSISIYVGEDTSTREGKLFGTHERAFFYQGQPDYSSIISTELSGQTIEKSSSIRDDQGKMLLMSEMMPVPYSVSEANAKKKQRLRMVL</sequence>
<dbReference type="Proteomes" id="UP000191285">
    <property type="component" value="Unassembled WGS sequence"/>
</dbReference>
<keyword evidence="10" id="KW-0406">Ion transport</keyword>
<evidence type="ECO:0000256" key="10">
    <source>
        <dbReference type="ARBA" id="ARBA00023065"/>
    </source>
</evidence>
<evidence type="ECO:0000256" key="1">
    <source>
        <dbReference type="ARBA" id="ARBA00004651"/>
    </source>
</evidence>
<dbReference type="PANTHER" id="PTHR32361:SF26">
    <property type="entry name" value="FAD-BINDING 8 DOMAIN-CONTAINING PROTEIN-RELATED"/>
    <property type="match status" value="1"/>
</dbReference>
<dbReference type="GO" id="GO:0052851">
    <property type="term" value="F:ferric-chelate reductase (NADPH) activity"/>
    <property type="evidence" value="ECO:0007669"/>
    <property type="project" value="UniProtKB-EC"/>
</dbReference>
<feature type="transmembrane region" description="Helical" evidence="13">
    <location>
        <begin position="25"/>
        <end position="46"/>
    </location>
</feature>
<comment type="catalytic activity">
    <reaction evidence="12">
        <text>2 a Fe(II)-siderophore + NADP(+) + H(+) = 2 a Fe(III)-siderophore + NADPH</text>
        <dbReference type="Rhea" id="RHEA:28795"/>
        <dbReference type="Rhea" id="RHEA-COMP:11342"/>
        <dbReference type="Rhea" id="RHEA-COMP:11344"/>
        <dbReference type="ChEBI" id="CHEBI:15378"/>
        <dbReference type="ChEBI" id="CHEBI:29033"/>
        <dbReference type="ChEBI" id="CHEBI:29034"/>
        <dbReference type="ChEBI" id="CHEBI:57783"/>
        <dbReference type="ChEBI" id="CHEBI:58349"/>
        <dbReference type="EC" id="1.16.1.9"/>
    </reaction>
</comment>
<evidence type="ECO:0000256" key="3">
    <source>
        <dbReference type="ARBA" id="ARBA00012668"/>
    </source>
</evidence>
<dbReference type="SUPFAM" id="SSF52343">
    <property type="entry name" value="Ferredoxin reductase-like, C-terminal NADP-linked domain"/>
    <property type="match status" value="1"/>
</dbReference>
<evidence type="ECO:0000256" key="2">
    <source>
        <dbReference type="ARBA" id="ARBA00006278"/>
    </source>
</evidence>
<dbReference type="Gene3D" id="3.40.50.80">
    <property type="entry name" value="Nucleotide-binding domain of ferredoxin-NADP reductase (FNR) module"/>
    <property type="match status" value="1"/>
</dbReference>
<reference evidence="16" key="1">
    <citation type="journal article" date="2017" name="Nat. Microbiol.">
        <title>Global analysis of biosynthetic gene clusters reveals vast potential of secondary metabolite production in Penicillium species.</title>
        <authorList>
            <person name="Nielsen J.C."/>
            <person name="Grijseels S."/>
            <person name="Prigent S."/>
            <person name="Ji B."/>
            <person name="Dainat J."/>
            <person name="Nielsen K.F."/>
            <person name="Frisvad J.C."/>
            <person name="Workman M."/>
            <person name="Nielsen J."/>
        </authorList>
    </citation>
    <scope>NUCLEOTIDE SEQUENCE [LARGE SCALE GENOMIC DNA]</scope>
    <source>
        <strain evidence="16">IBT 24891</strain>
    </source>
</reference>
<comment type="similarity">
    <text evidence="2">Belongs to the ferric reductase (FRE) family.</text>
</comment>
<keyword evidence="7" id="KW-0249">Electron transport</keyword>
<dbReference type="GO" id="GO:0005886">
    <property type="term" value="C:plasma membrane"/>
    <property type="evidence" value="ECO:0007669"/>
    <property type="project" value="UniProtKB-SubCell"/>
</dbReference>
<organism evidence="15 16">
    <name type="scientific">Penicillium steckii</name>
    <dbReference type="NCBI Taxonomy" id="303698"/>
    <lineage>
        <taxon>Eukaryota</taxon>
        <taxon>Fungi</taxon>
        <taxon>Dikarya</taxon>
        <taxon>Ascomycota</taxon>
        <taxon>Pezizomycotina</taxon>
        <taxon>Eurotiomycetes</taxon>
        <taxon>Eurotiomycetidae</taxon>
        <taxon>Eurotiales</taxon>
        <taxon>Aspergillaceae</taxon>
        <taxon>Penicillium</taxon>
    </lineage>
</organism>
<keyword evidence="4" id="KW-0813">Transport</keyword>
<dbReference type="PROSITE" id="PS51384">
    <property type="entry name" value="FAD_FR"/>
    <property type="match status" value="1"/>
</dbReference>
<dbReference type="EC" id="1.16.1.9" evidence="3"/>
<dbReference type="OrthoDB" id="4494341at2759"/>
<dbReference type="InterPro" id="IPR017938">
    <property type="entry name" value="Riboflavin_synthase-like_b-brl"/>
</dbReference>
<dbReference type="InterPro" id="IPR039261">
    <property type="entry name" value="FNR_nucleotide-bd"/>
</dbReference>
<dbReference type="AlphaFoldDB" id="A0A1V6SSP8"/>
<evidence type="ECO:0000313" key="16">
    <source>
        <dbReference type="Proteomes" id="UP000191285"/>
    </source>
</evidence>
<dbReference type="PANTHER" id="PTHR32361">
    <property type="entry name" value="FERRIC/CUPRIC REDUCTASE TRANSMEMBRANE COMPONENT"/>
    <property type="match status" value="1"/>
</dbReference>
<dbReference type="InterPro" id="IPR013130">
    <property type="entry name" value="Fe3_Rdtase_TM_dom"/>
</dbReference>
<dbReference type="EMBL" id="MLKD01000023">
    <property type="protein sequence ID" value="OQE16714.1"/>
    <property type="molecule type" value="Genomic_DNA"/>
</dbReference>
<keyword evidence="8 13" id="KW-1133">Transmembrane helix</keyword>
<dbReference type="InterPro" id="IPR013112">
    <property type="entry name" value="FAD-bd_8"/>
</dbReference>
<dbReference type="InterPro" id="IPR017927">
    <property type="entry name" value="FAD-bd_FR_type"/>
</dbReference>
<dbReference type="GO" id="GO:0015677">
    <property type="term" value="P:copper ion import"/>
    <property type="evidence" value="ECO:0007669"/>
    <property type="project" value="TreeGrafter"/>
</dbReference>
<keyword evidence="11 13" id="KW-0472">Membrane</keyword>
<evidence type="ECO:0000256" key="4">
    <source>
        <dbReference type="ARBA" id="ARBA00022448"/>
    </source>
</evidence>
<dbReference type="GO" id="GO:0006826">
    <property type="term" value="P:iron ion transport"/>
    <property type="evidence" value="ECO:0007669"/>
    <property type="project" value="TreeGrafter"/>
</dbReference>
<name>A0A1V6SSP8_9EURO</name>
<evidence type="ECO:0000256" key="13">
    <source>
        <dbReference type="SAM" id="Phobius"/>
    </source>
</evidence>
<dbReference type="InterPro" id="IPR051410">
    <property type="entry name" value="Ferric/Cupric_Reductase"/>
</dbReference>
<dbReference type="Pfam" id="PF08030">
    <property type="entry name" value="NAD_binding_6"/>
    <property type="match status" value="1"/>
</dbReference>
<dbReference type="GO" id="GO:0006879">
    <property type="term" value="P:intracellular iron ion homeostasis"/>
    <property type="evidence" value="ECO:0007669"/>
    <property type="project" value="TreeGrafter"/>
</dbReference>
<evidence type="ECO:0000256" key="7">
    <source>
        <dbReference type="ARBA" id="ARBA00022982"/>
    </source>
</evidence>
<evidence type="ECO:0000256" key="8">
    <source>
        <dbReference type="ARBA" id="ARBA00022989"/>
    </source>
</evidence>
<comment type="caution">
    <text evidence="15">The sequence shown here is derived from an EMBL/GenBank/DDBJ whole genome shotgun (WGS) entry which is preliminary data.</text>
</comment>
<comment type="subcellular location">
    <subcellularLocation>
        <location evidence="1">Cell membrane</location>
        <topology evidence="1">Multi-pass membrane protein</topology>
    </subcellularLocation>
</comment>
<feature type="transmembrane region" description="Helical" evidence="13">
    <location>
        <begin position="87"/>
        <end position="109"/>
    </location>
</feature>
<proteinExistence type="inferred from homology"/>
<keyword evidence="16" id="KW-1185">Reference proteome</keyword>
<evidence type="ECO:0000256" key="5">
    <source>
        <dbReference type="ARBA" id="ARBA00022475"/>
    </source>
</evidence>
<dbReference type="STRING" id="303698.A0A1V6SSP8"/>
<dbReference type="SUPFAM" id="SSF63380">
    <property type="entry name" value="Riboflavin synthase domain-like"/>
    <property type="match status" value="1"/>
</dbReference>
<gene>
    <name evidence="15" type="ORF">PENSTE_c023G07322</name>
</gene>
<evidence type="ECO:0000256" key="6">
    <source>
        <dbReference type="ARBA" id="ARBA00022692"/>
    </source>
</evidence>
<evidence type="ECO:0000313" key="15">
    <source>
        <dbReference type="EMBL" id="OQE16714.1"/>
    </source>
</evidence>
<evidence type="ECO:0000259" key="14">
    <source>
        <dbReference type="PROSITE" id="PS51384"/>
    </source>
</evidence>
<keyword evidence="6 13" id="KW-0812">Transmembrane</keyword>
<evidence type="ECO:0000256" key="9">
    <source>
        <dbReference type="ARBA" id="ARBA00023002"/>
    </source>
</evidence>
<accession>A0A1V6SSP8</accession>
<keyword evidence="9" id="KW-0560">Oxidoreductase</keyword>
<dbReference type="InterPro" id="IPR013121">
    <property type="entry name" value="Fe_red_NAD-bd_6"/>
</dbReference>
<dbReference type="Pfam" id="PF08022">
    <property type="entry name" value="FAD_binding_8"/>
    <property type="match status" value="1"/>
</dbReference>
<protein>
    <recommendedName>
        <fullName evidence="3">ferric-chelate reductase (NADPH)</fullName>
        <ecNumber evidence="3">1.16.1.9</ecNumber>
    </recommendedName>
</protein>
<feature type="domain" description="FAD-binding FR-type" evidence="14">
    <location>
        <begin position="121"/>
        <end position="232"/>
    </location>
</feature>